<dbReference type="GO" id="GO:0098609">
    <property type="term" value="P:cell-cell adhesion"/>
    <property type="evidence" value="ECO:0007669"/>
    <property type="project" value="TreeGrafter"/>
</dbReference>
<feature type="compositionally biased region" description="Low complexity" evidence="10">
    <location>
        <begin position="883"/>
        <end position="894"/>
    </location>
</feature>
<dbReference type="OMA" id="CIARNKH"/>
<feature type="compositionally biased region" description="Polar residues" evidence="10">
    <location>
        <begin position="2006"/>
        <end position="2017"/>
    </location>
</feature>
<feature type="region of interest" description="Disordered" evidence="10">
    <location>
        <begin position="285"/>
        <end position="307"/>
    </location>
</feature>
<keyword evidence="3" id="KW-0732">Signal</keyword>
<dbReference type="Pfam" id="PF00041">
    <property type="entry name" value="fn3"/>
    <property type="match status" value="4"/>
</dbReference>
<evidence type="ECO:0000256" key="9">
    <source>
        <dbReference type="ARBA" id="ARBA00023319"/>
    </source>
</evidence>
<reference evidence="15 16" key="1">
    <citation type="submission" date="2015-12" db="EMBL/GenBank/DDBJ databases">
        <title>The genome of Folsomia candida.</title>
        <authorList>
            <person name="Faddeeva A."/>
            <person name="Derks M.F."/>
            <person name="Anvar Y."/>
            <person name="Smit S."/>
            <person name="Van Straalen N."/>
            <person name="Roelofs D."/>
        </authorList>
    </citation>
    <scope>NUCLEOTIDE SEQUENCE [LARGE SCALE GENOMIC DNA]</scope>
    <source>
        <strain evidence="15 16">VU population</strain>
        <tissue evidence="15">Whole body</tissue>
    </source>
</reference>
<evidence type="ECO:0000313" key="15">
    <source>
        <dbReference type="EMBL" id="OXA64371.1"/>
    </source>
</evidence>
<dbReference type="InterPro" id="IPR013098">
    <property type="entry name" value="Ig_I-set"/>
</dbReference>
<dbReference type="STRING" id="158441.A0A226F5B1"/>
<evidence type="ECO:0000256" key="7">
    <source>
        <dbReference type="ARBA" id="ARBA00023136"/>
    </source>
</evidence>
<dbReference type="CDD" id="cd20956">
    <property type="entry name" value="IgI_4_Dscam"/>
    <property type="match status" value="1"/>
</dbReference>
<name>A0A226F5B1_FOLCA</name>
<dbReference type="GO" id="GO:0048812">
    <property type="term" value="P:neuron projection morphogenesis"/>
    <property type="evidence" value="ECO:0007669"/>
    <property type="project" value="UniProtKB-ARBA"/>
</dbReference>
<dbReference type="InterPro" id="IPR003598">
    <property type="entry name" value="Ig_sub2"/>
</dbReference>
<feature type="compositionally biased region" description="Basic and acidic residues" evidence="10">
    <location>
        <begin position="1900"/>
        <end position="1910"/>
    </location>
</feature>
<proteinExistence type="predicted"/>
<keyword evidence="7 11" id="KW-0472">Membrane</keyword>
<evidence type="ECO:0000256" key="10">
    <source>
        <dbReference type="SAM" id="MobiDB-lite"/>
    </source>
</evidence>
<feature type="transmembrane region" description="Helical" evidence="11">
    <location>
        <begin position="1714"/>
        <end position="1736"/>
    </location>
</feature>
<feature type="compositionally biased region" description="Polar residues" evidence="10">
    <location>
        <begin position="1848"/>
        <end position="1858"/>
    </location>
</feature>
<dbReference type="InterPro" id="IPR056754">
    <property type="entry name" value="DSCAM/DSCAML_C"/>
</dbReference>
<dbReference type="PANTHER" id="PTHR44170:SF55">
    <property type="entry name" value="OBSCURIN ISOFORM X2"/>
    <property type="match status" value="1"/>
</dbReference>
<feature type="domain" description="Ig-like" evidence="13">
    <location>
        <begin position="769"/>
        <end position="865"/>
    </location>
</feature>
<feature type="domain" description="Fibronectin type-III" evidence="14">
    <location>
        <begin position="1490"/>
        <end position="1582"/>
    </location>
</feature>
<feature type="region of interest" description="Disordered" evidence="10">
    <location>
        <begin position="875"/>
        <end position="894"/>
    </location>
</feature>
<feature type="domain" description="FHA" evidence="12">
    <location>
        <begin position="1566"/>
        <end position="1622"/>
    </location>
</feature>
<dbReference type="SMART" id="SM00409">
    <property type="entry name" value="IG"/>
    <property type="match status" value="8"/>
</dbReference>
<feature type="region of interest" description="Disordered" evidence="10">
    <location>
        <begin position="1941"/>
        <end position="2017"/>
    </location>
</feature>
<evidence type="ECO:0000259" key="12">
    <source>
        <dbReference type="PROSITE" id="PS50006"/>
    </source>
</evidence>
<evidence type="ECO:0000256" key="5">
    <source>
        <dbReference type="ARBA" id="ARBA00022889"/>
    </source>
</evidence>
<dbReference type="FunFam" id="2.60.40.10:FF:000017">
    <property type="entry name" value="Down syndrome cell adhesion molecule b"/>
    <property type="match status" value="2"/>
</dbReference>
<feature type="region of interest" description="Disordered" evidence="10">
    <location>
        <begin position="1829"/>
        <end position="1921"/>
    </location>
</feature>
<dbReference type="InterPro" id="IPR013783">
    <property type="entry name" value="Ig-like_fold"/>
</dbReference>
<feature type="domain" description="Ig-like" evidence="13">
    <location>
        <begin position="502"/>
        <end position="595"/>
    </location>
</feature>
<evidence type="ECO:0000256" key="1">
    <source>
        <dbReference type="ARBA" id="ARBA00004167"/>
    </source>
</evidence>
<evidence type="ECO:0000256" key="3">
    <source>
        <dbReference type="ARBA" id="ARBA00022729"/>
    </source>
</evidence>
<feature type="domain" description="Ig-like" evidence="13">
    <location>
        <begin position="398"/>
        <end position="496"/>
    </location>
</feature>
<dbReference type="SUPFAM" id="SSF48726">
    <property type="entry name" value="Immunoglobulin"/>
    <property type="match status" value="9"/>
</dbReference>
<dbReference type="EMBL" id="LNIX01000001">
    <property type="protein sequence ID" value="OXA64371.1"/>
    <property type="molecule type" value="Genomic_DNA"/>
</dbReference>
<feature type="domain" description="Ig-like" evidence="13">
    <location>
        <begin position="93"/>
        <end position="186"/>
    </location>
</feature>
<feature type="domain" description="Ig-like" evidence="13">
    <location>
        <begin position="1389"/>
        <end position="1473"/>
    </location>
</feature>
<dbReference type="PANTHER" id="PTHR44170">
    <property type="entry name" value="PROTEIN SIDEKICK"/>
    <property type="match status" value="1"/>
</dbReference>
<evidence type="ECO:0000256" key="2">
    <source>
        <dbReference type="ARBA" id="ARBA00022692"/>
    </source>
</evidence>
<keyword evidence="9" id="KW-0393">Immunoglobulin domain</keyword>
<evidence type="ECO:0000259" key="14">
    <source>
        <dbReference type="PROSITE" id="PS50853"/>
    </source>
</evidence>
<dbReference type="CDD" id="cd00096">
    <property type="entry name" value="Ig"/>
    <property type="match status" value="1"/>
</dbReference>
<dbReference type="PROSITE" id="PS50006">
    <property type="entry name" value="FHA_DOMAIN"/>
    <property type="match status" value="1"/>
</dbReference>
<feature type="compositionally biased region" description="Polar residues" evidence="10">
    <location>
        <begin position="1963"/>
        <end position="1974"/>
    </location>
</feature>
<dbReference type="GO" id="GO:0005886">
    <property type="term" value="C:plasma membrane"/>
    <property type="evidence" value="ECO:0007669"/>
    <property type="project" value="UniProtKB-SubCell"/>
</dbReference>
<dbReference type="InterPro" id="IPR003599">
    <property type="entry name" value="Ig_sub"/>
</dbReference>
<dbReference type="InterPro" id="IPR000253">
    <property type="entry name" value="FHA_dom"/>
</dbReference>
<dbReference type="FunFam" id="2.60.40.10:FF:000028">
    <property type="entry name" value="Neuronal cell adhesion molecule"/>
    <property type="match status" value="2"/>
</dbReference>
<feature type="compositionally biased region" description="Polar residues" evidence="10">
    <location>
        <begin position="1884"/>
        <end position="1899"/>
    </location>
</feature>
<dbReference type="OrthoDB" id="152385at2759"/>
<feature type="domain" description="Ig-like" evidence="13">
    <location>
        <begin position="654"/>
        <end position="766"/>
    </location>
</feature>
<organism evidence="15 16">
    <name type="scientific">Folsomia candida</name>
    <name type="common">Springtail</name>
    <dbReference type="NCBI Taxonomy" id="158441"/>
    <lineage>
        <taxon>Eukaryota</taxon>
        <taxon>Metazoa</taxon>
        <taxon>Ecdysozoa</taxon>
        <taxon>Arthropoda</taxon>
        <taxon>Hexapoda</taxon>
        <taxon>Collembola</taxon>
        <taxon>Entomobryomorpha</taxon>
        <taxon>Isotomoidea</taxon>
        <taxon>Isotomidae</taxon>
        <taxon>Proisotominae</taxon>
        <taxon>Folsomia</taxon>
    </lineage>
</organism>
<feature type="domain" description="Ig-like" evidence="13">
    <location>
        <begin position="936"/>
        <end position="1021"/>
    </location>
</feature>
<evidence type="ECO:0000313" key="16">
    <source>
        <dbReference type="Proteomes" id="UP000198287"/>
    </source>
</evidence>
<dbReference type="InterPro" id="IPR036116">
    <property type="entry name" value="FN3_sf"/>
</dbReference>
<keyword evidence="5" id="KW-0130">Cell adhesion</keyword>
<dbReference type="PROSITE" id="PS50835">
    <property type="entry name" value="IG_LIKE"/>
    <property type="match status" value="9"/>
</dbReference>
<feature type="domain" description="Ig-like" evidence="13">
    <location>
        <begin position="206"/>
        <end position="284"/>
    </location>
</feature>
<dbReference type="InterPro" id="IPR007110">
    <property type="entry name" value="Ig-like_dom"/>
</dbReference>
<dbReference type="InterPro" id="IPR003961">
    <property type="entry name" value="FN3_dom"/>
</dbReference>
<dbReference type="SMART" id="SM00060">
    <property type="entry name" value="FN3"/>
    <property type="match status" value="6"/>
</dbReference>
<keyword evidence="4" id="KW-0677">Repeat</keyword>
<accession>A0A226F5B1</accession>
<evidence type="ECO:0000256" key="4">
    <source>
        <dbReference type="ARBA" id="ARBA00022737"/>
    </source>
</evidence>
<evidence type="ECO:0000256" key="8">
    <source>
        <dbReference type="ARBA" id="ARBA00023157"/>
    </source>
</evidence>
<feature type="compositionally biased region" description="Polar residues" evidence="10">
    <location>
        <begin position="1830"/>
        <end position="1840"/>
    </location>
</feature>
<protein>
    <submittedName>
        <fullName evidence="15">Down syndrome cell adhesion molecule-like protein Dscam2</fullName>
    </submittedName>
</protein>
<feature type="domain" description="Fibronectin type-III" evidence="14">
    <location>
        <begin position="1095"/>
        <end position="1195"/>
    </location>
</feature>
<feature type="compositionally biased region" description="Basic residues" evidence="10">
    <location>
        <begin position="1953"/>
        <end position="1962"/>
    </location>
</feature>
<sequence length="2017" mass="223834">MSLPKIMKLDINDSVLRYDSWNANGIDEVKIKCMMPTWTESDLIFIQETKLNSSEEPKIQALALKYGFNAKFHSALKGWLPIILGELYDTEGPQFTQEPSRSNYFTNVQGLVLHCDVKGSPQPQVQWSQKDGQPLLSYSGIREIFSNGTIHFPPFPVSFYRPDVHDQIIVCVASNSNGKIRSLDIYVRAVINQRYEVRAEDAFGLEGSDILFNCVIPDSVKDFVSVTSWIKDGLLNIFPHSGAGGRYFTTPSGQLLIEDVTRNDSFATFRCRTVNKLTGETTLSENSARLQLPGGSKSKPDSPPSITSRISKLRLREGDVGVLLCLSDGSPSPSHWWMRSNGVHGGLESLRQTERIRIRKSAVIIENVGLQDAGIYVCWRNNTSGSDSFQIRLVVTSPLTVQVIPPVLTMDIGKSAEFTCWTNSPEETDQSTERQISWRKDGIELKVIEIRSSPRLSITESGEKLRIANVQREDKGIYQCFVKFDSDMAQAAAELRLGDAAPQLVYRFIEQTLSPKHGVSLKCSASAGPTPHISWTLDSFPVPQSERLLIGQYVTLHGDVVSHVNITSTRVEDGGEWTCTASNRLGSNFHSARLNIYDGQTLPLTRRQLVSPDGTLIVKDVDRSSDAGFYVCSATNNKGNSDRKGFQLNVVVPPTVVPFSFPREVKEGEKIFVTCVVSQGDAPMRLQWLKNAQVVGDTTASPRKENKSGVKHPSDLRSDLSIHRIGDSDALVLQITHVKFEHGSNWTCKAKNPFGTQEYTQQLVVHVAPRIAPIYLPSQVIQGSRVQVVCSVEQGDIEETNLTVTWLKDSEPIPLAGSLSTNFVKVVHVDAYSAMLIIDRVDSVHGGNYTCSIGNIVSTVSRTVPLIVHGNRPENYRDIPVQSTSPTSSSLGSITLQHQPGGGVISSSSEDVFSLTNGSLIIKSARKSHQGFYLLPVHVKELQRNVSSRVGGRAMLRCEITGDGPIEVGWRKGLVELKPETDPRYQVRTLNSSQGTFTSELTINNVGREDGEERYLCYSTNHHGRSQGNVWLYVQAISNDFHELTVPGQVFAETVANLKPARKYSLLIIAENQVGQSEHSALLEIKTDGEPPEGAPKNVRVSAVSVSDIQVTWSHPDRETWHSELLLGYYVGYKRFREGDQYQFKTVERQDGLQEYQIVLKELFAFSSYEIVVQAFNANGAGPNSDSIVATTLEDVPITAPDGLHCTSLTSHSLQLGWSPLSQEQARGVIKGYKVLLEKTDFDLLESSEPLVRTTPSTNIIIGGLAKYKNYSVQVQSFTGAGPGPLSQPLTFCHTEEDLPGNPASVKISINPSSPTITVTWLPPAEPNGILTKYTVYISTPEVGKGKDAIKRKRQVPPDVTKFQFDGLRMDEKYELRITASTKIGEGNPAISHKLLIKTVQSAIISFGMEFRVVWKTDLRLPCETVGPQPIQWTRLIENRESERLSGTQEGSLMIRNARDSDSGNYSCSINDNKGHIIDSIMHQVIVQVPPLGPLLNVAVNSHSSLNLQWKVSDTGGAPIRGYILHLKASGEWLERSISRHLTFYELRDLECGTEYQMYLVAFNRAGMGRASELLNVSTLGDPPSLSLVAPQFMVETNQTWARVLLRDVWSGNGCPLNKFQVLFKESGASHWQAGKTFLFSLSAELTGESHSAELLGLRGGTTYQVKVVATNTAGKSQAEVTINTPDAHDLGAETSNKIMNYSETTPFYSDIRLMIPIVLSSFTLLIAVSGICLCFHRKAPVEYRSTDQLSMGTSSSSTYFKQNHRNSQQQVYMTVKKSTPMKGVDVTDLEPIPQYADDIHPYATFELNENSRDSKGCILIPTLERRRSSNQGQWNQNAMYQDKNRSSVKPRSNPRSSMKQEESEEYDSGSGTDTERVDPYQGFNKSHTAMPSRLNSKFQDCDSHAHGNRYEFAPPTGANKIRTRQIQSEIQGMVIADPYSFNDAFPTDERRSRKPNKRRSQGHSQTTQMNQEATEYPGLDLSLDPPYGFKDQHETTNHNKKINRKSNSSTEYAIAV</sequence>
<keyword evidence="6 11" id="KW-1133">Transmembrane helix</keyword>
<keyword evidence="16" id="KW-1185">Reference proteome</keyword>
<dbReference type="SUPFAM" id="SSF49265">
    <property type="entry name" value="Fibronectin type III"/>
    <property type="match status" value="3"/>
</dbReference>
<evidence type="ECO:0000256" key="6">
    <source>
        <dbReference type="ARBA" id="ARBA00022989"/>
    </source>
</evidence>
<dbReference type="InterPro" id="IPR036179">
    <property type="entry name" value="Ig-like_dom_sf"/>
</dbReference>
<dbReference type="Pfam" id="PF13927">
    <property type="entry name" value="Ig_3"/>
    <property type="match status" value="3"/>
</dbReference>
<feature type="domain" description="Fibronectin type-III" evidence="14">
    <location>
        <begin position="1200"/>
        <end position="1298"/>
    </location>
</feature>
<keyword evidence="2 11" id="KW-0812">Transmembrane</keyword>
<feature type="domain" description="Ig-like" evidence="13">
    <location>
        <begin position="304"/>
        <end position="396"/>
    </location>
</feature>
<evidence type="ECO:0000256" key="11">
    <source>
        <dbReference type="SAM" id="Phobius"/>
    </source>
</evidence>
<dbReference type="CDD" id="cd00063">
    <property type="entry name" value="FN3"/>
    <property type="match status" value="5"/>
</dbReference>
<dbReference type="Proteomes" id="UP000198287">
    <property type="component" value="Unassembled WGS sequence"/>
</dbReference>
<dbReference type="Gene3D" id="2.60.40.10">
    <property type="entry name" value="Immunoglobulins"/>
    <property type="match status" value="16"/>
</dbReference>
<dbReference type="SMART" id="SM00408">
    <property type="entry name" value="IGc2"/>
    <property type="match status" value="8"/>
</dbReference>
<comment type="subcellular location">
    <subcellularLocation>
        <location evidence="1">Membrane</location>
        <topology evidence="1">Single-pass membrane protein</topology>
    </subcellularLocation>
</comment>
<keyword evidence="8" id="KW-1015">Disulfide bond</keyword>
<dbReference type="Pfam" id="PF07679">
    <property type="entry name" value="I-set"/>
    <property type="match status" value="2"/>
</dbReference>
<feature type="domain" description="Fibronectin type-III" evidence="14">
    <location>
        <begin position="1302"/>
        <end position="1402"/>
    </location>
</feature>
<comment type="caution">
    <text evidence="15">The sequence shown here is derived from an EMBL/GenBank/DDBJ whole genome shotgun (WGS) entry which is preliminary data.</text>
</comment>
<dbReference type="Pfam" id="PF13895">
    <property type="entry name" value="Ig_2"/>
    <property type="match status" value="1"/>
</dbReference>
<gene>
    <name evidence="15" type="ORF">Fcan01_02661</name>
</gene>
<dbReference type="PROSITE" id="PS50853">
    <property type="entry name" value="FN3"/>
    <property type="match status" value="4"/>
</dbReference>
<evidence type="ECO:0000259" key="13">
    <source>
        <dbReference type="PROSITE" id="PS50835"/>
    </source>
</evidence>
<dbReference type="Pfam" id="PF25059">
    <property type="entry name" value="FN3_DSCAM-DSCAML_C"/>
    <property type="match status" value="1"/>
</dbReference>